<evidence type="ECO:0000259" key="2">
    <source>
        <dbReference type="PROSITE" id="PS50245"/>
    </source>
</evidence>
<proteinExistence type="predicted"/>
<dbReference type="Proteomes" id="UP001054252">
    <property type="component" value="Unassembled WGS sequence"/>
</dbReference>
<evidence type="ECO:0000313" key="4">
    <source>
        <dbReference type="Proteomes" id="UP001054252"/>
    </source>
</evidence>
<dbReference type="PROSITE" id="PS50245">
    <property type="entry name" value="CAP_GLY_2"/>
    <property type="match status" value="1"/>
</dbReference>
<accession>A0AAV5JD47</accession>
<evidence type="ECO:0000313" key="3">
    <source>
        <dbReference type="EMBL" id="GKV10393.1"/>
    </source>
</evidence>
<evidence type="ECO:0000256" key="1">
    <source>
        <dbReference type="SAM" id="Phobius"/>
    </source>
</evidence>
<name>A0AAV5JD47_9ROSI</name>
<keyword evidence="1" id="KW-0472">Membrane</keyword>
<organism evidence="3 4">
    <name type="scientific">Rubroshorea leprosula</name>
    <dbReference type="NCBI Taxonomy" id="152421"/>
    <lineage>
        <taxon>Eukaryota</taxon>
        <taxon>Viridiplantae</taxon>
        <taxon>Streptophyta</taxon>
        <taxon>Embryophyta</taxon>
        <taxon>Tracheophyta</taxon>
        <taxon>Spermatophyta</taxon>
        <taxon>Magnoliopsida</taxon>
        <taxon>eudicotyledons</taxon>
        <taxon>Gunneridae</taxon>
        <taxon>Pentapetalae</taxon>
        <taxon>rosids</taxon>
        <taxon>malvids</taxon>
        <taxon>Malvales</taxon>
        <taxon>Dipterocarpaceae</taxon>
        <taxon>Rubroshorea</taxon>
    </lineage>
</organism>
<protein>
    <recommendedName>
        <fullName evidence="2">CAP-Gly domain-containing protein</fullName>
    </recommendedName>
</protein>
<keyword evidence="4" id="KW-1185">Reference proteome</keyword>
<dbReference type="EMBL" id="BPVZ01000032">
    <property type="protein sequence ID" value="GKV10393.1"/>
    <property type="molecule type" value="Genomic_DNA"/>
</dbReference>
<feature type="domain" description="CAP-Gly" evidence="2">
    <location>
        <begin position="63"/>
        <end position="111"/>
    </location>
</feature>
<feature type="transmembrane region" description="Helical" evidence="1">
    <location>
        <begin position="27"/>
        <end position="47"/>
    </location>
</feature>
<comment type="caution">
    <text evidence="3">The sequence shown here is derived from an EMBL/GenBank/DDBJ whole genome shotgun (WGS) entry which is preliminary data.</text>
</comment>
<reference evidence="3 4" key="1">
    <citation type="journal article" date="2021" name="Commun. Biol.">
        <title>The genome of Shorea leprosula (Dipterocarpaceae) highlights the ecological relevance of drought in aseasonal tropical rainforests.</title>
        <authorList>
            <person name="Ng K.K.S."/>
            <person name="Kobayashi M.J."/>
            <person name="Fawcett J.A."/>
            <person name="Hatakeyama M."/>
            <person name="Paape T."/>
            <person name="Ng C.H."/>
            <person name="Ang C.C."/>
            <person name="Tnah L.H."/>
            <person name="Lee C.T."/>
            <person name="Nishiyama T."/>
            <person name="Sese J."/>
            <person name="O'Brien M.J."/>
            <person name="Copetti D."/>
            <person name="Mohd Noor M.I."/>
            <person name="Ong R.C."/>
            <person name="Putra M."/>
            <person name="Sireger I.Z."/>
            <person name="Indrioko S."/>
            <person name="Kosugi Y."/>
            <person name="Izuno A."/>
            <person name="Isagi Y."/>
            <person name="Lee S.L."/>
            <person name="Shimizu K.K."/>
        </authorList>
    </citation>
    <scope>NUCLEOTIDE SEQUENCE [LARGE SCALE GENOMIC DNA]</scope>
    <source>
        <strain evidence="3">214</strain>
    </source>
</reference>
<dbReference type="InterPro" id="IPR000938">
    <property type="entry name" value="CAP-Gly_domain"/>
</dbReference>
<keyword evidence="1" id="KW-1133">Transmembrane helix</keyword>
<keyword evidence="1" id="KW-0812">Transmembrane</keyword>
<dbReference type="AlphaFoldDB" id="A0AAV5JD47"/>
<sequence>MRPLPPPLPPHSESLASDNGNSRLSKVLLTLLGPASILLMLVLYLIYTWIKNRTKPNEEDKEAEVDTFDGGFAGVKYDEVLEETLTKCDGSVRSLRFEEFKVGERRGTFDQVPP</sequence>
<gene>
    <name evidence="3" type="ORF">SLEP1_g21764</name>
</gene>